<dbReference type="Gene3D" id="1.10.260.40">
    <property type="entry name" value="lambda repressor-like DNA-binding domains"/>
    <property type="match status" value="1"/>
</dbReference>
<gene>
    <name evidence="2" type="ORF">SAMN05216232_3924</name>
</gene>
<dbReference type="PROSITE" id="PS50943">
    <property type="entry name" value="HTH_CROC1"/>
    <property type="match status" value="1"/>
</dbReference>
<accession>A0A1H9KM48</accession>
<evidence type="ECO:0000313" key="3">
    <source>
        <dbReference type="Proteomes" id="UP000198733"/>
    </source>
</evidence>
<organism evidence="2 3">
    <name type="scientific">Virgibacillus subterraneus</name>
    <dbReference type="NCBI Taxonomy" id="621109"/>
    <lineage>
        <taxon>Bacteria</taxon>
        <taxon>Bacillati</taxon>
        <taxon>Bacillota</taxon>
        <taxon>Bacilli</taxon>
        <taxon>Bacillales</taxon>
        <taxon>Bacillaceae</taxon>
        <taxon>Virgibacillus</taxon>
    </lineage>
</organism>
<keyword evidence="3" id="KW-1185">Reference proteome</keyword>
<protein>
    <recommendedName>
        <fullName evidence="1">HTH cro/C1-type domain-containing protein</fullName>
    </recommendedName>
</protein>
<feature type="domain" description="HTH cro/C1-type" evidence="1">
    <location>
        <begin position="20"/>
        <end position="63"/>
    </location>
</feature>
<dbReference type="InterPro" id="IPR001387">
    <property type="entry name" value="Cro/C1-type_HTH"/>
</dbReference>
<evidence type="ECO:0000313" key="2">
    <source>
        <dbReference type="EMBL" id="SER00178.1"/>
    </source>
</evidence>
<sequence length="118" mass="13402">MLTLFGKFSRKLRIDNGELLKDMAGKLGVTSSYLSAVENGKRNVPQNWVGKLTKLYSLTTDQHYELRNAAEESKINNKVDLKGFNNEDKDLVMALARKIDDMDEAQKVTLKNLLNKNK</sequence>
<dbReference type="RefSeq" id="WP_092506351.1">
    <property type="nucleotide sequence ID" value="NZ_FOEH01000009.1"/>
</dbReference>
<name>A0A1H9KM48_9BACI</name>
<reference evidence="2 3" key="1">
    <citation type="submission" date="2016-10" db="EMBL/GenBank/DDBJ databases">
        <authorList>
            <person name="Varghese N."/>
            <person name="Submissions S."/>
        </authorList>
    </citation>
    <scope>NUCLEOTIDE SEQUENCE [LARGE SCALE GENOMIC DNA]</scope>
    <source>
        <strain evidence="2 3">CGMCC 1.7734</strain>
    </source>
</reference>
<evidence type="ECO:0000259" key="1">
    <source>
        <dbReference type="PROSITE" id="PS50943"/>
    </source>
</evidence>
<dbReference type="SUPFAM" id="SSF47413">
    <property type="entry name" value="lambda repressor-like DNA-binding domains"/>
    <property type="match status" value="1"/>
</dbReference>
<dbReference type="EMBL" id="FOEH01000009">
    <property type="protein sequence ID" value="SER00178.1"/>
    <property type="molecule type" value="Genomic_DNA"/>
</dbReference>
<dbReference type="CDD" id="cd00093">
    <property type="entry name" value="HTH_XRE"/>
    <property type="match status" value="1"/>
</dbReference>
<dbReference type="Proteomes" id="UP000198733">
    <property type="component" value="Unassembled WGS sequence"/>
</dbReference>
<proteinExistence type="predicted"/>
<comment type="caution">
    <text evidence="2">The sequence shown here is derived from an EMBL/GenBank/DDBJ whole genome shotgun (WGS) entry which is preliminary data.</text>
</comment>
<dbReference type="Pfam" id="PF13560">
    <property type="entry name" value="HTH_31"/>
    <property type="match status" value="1"/>
</dbReference>
<dbReference type="InterPro" id="IPR010982">
    <property type="entry name" value="Lambda_DNA-bd_dom_sf"/>
</dbReference>